<evidence type="ECO:0000259" key="17">
    <source>
        <dbReference type="PROSITE" id="PS51194"/>
    </source>
</evidence>
<evidence type="ECO:0000256" key="2">
    <source>
        <dbReference type="ARBA" id="ARBA00007650"/>
    </source>
</evidence>
<dbReference type="GO" id="GO:0031522">
    <property type="term" value="C:cell envelope Sec protein transport complex"/>
    <property type="evidence" value="ECO:0007669"/>
    <property type="project" value="TreeGrafter"/>
</dbReference>
<dbReference type="HAMAP" id="MF_01382">
    <property type="entry name" value="SecA"/>
    <property type="match status" value="1"/>
</dbReference>
<dbReference type="CDD" id="cd18803">
    <property type="entry name" value="SF2_C_secA"/>
    <property type="match status" value="1"/>
</dbReference>
<comment type="caution">
    <text evidence="19">The sequence shown here is derived from an EMBL/GenBank/DDBJ whole genome shotgun (WGS) entry which is preliminary data.</text>
</comment>
<dbReference type="GO" id="GO:0005524">
    <property type="term" value="F:ATP binding"/>
    <property type="evidence" value="ECO:0007669"/>
    <property type="project" value="UniProtKB-UniRule"/>
</dbReference>
<dbReference type="SUPFAM" id="SSF81767">
    <property type="entry name" value="Pre-protein crosslinking domain of SecA"/>
    <property type="match status" value="1"/>
</dbReference>
<dbReference type="GO" id="GO:0005829">
    <property type="term" value="C:cytosol"/>
    <property type="evidence" value="ECO:0007669"/>
    <property type="project" value="TreeGrafter"/>
</dbReference>
<protein>
    <recommendedName>
        <fullName evidence="13 14">Protein translocase subunit SecA</fullName>
        <ecNumber evidence="13">7.4.2.8</ecNumber>
    </recommendedName>
</protein>
<evidence type="ECO:0000256" key="15">
    <source>
        <dbReference type="SAM" id="MobiDB-lite"/>
    </source>
</evidence>
<evidence type="ECO:0000256" key="4">
    <source>
        <dbReference type="ARBA" id="ARBA00022475"/>
    </source>
</evidence>
<evidence type="ECO:0000256" key="7">
    <source>
        <dbReference type="ARBA" id="ARBA00022741"/>
    </source>
</evidence>
<dbReference type="CDD" id="cd17928">
    <property type="entry name" value="DEXDc_SecA"/>
    <property type="match status" value="1"/>
</dbReference>
<dbReference type="PRINTS" id="PR00906">
    <property type="entry name" value="SECA"/>
</dbReference>
<keyword evidence="3 13" id="KW-0813">Transport</keyword>
<dbReference type="Pfam" id="PF07517">
    <property type="entry name" value="SecA_DEAD"/>
    <property type="match status" value="1"/>
</dbReference>
<evidence type="ECO:0000256" key="6">
    <source>
        <dbReference type="ARBA" id="ARBA00022519"/>
    </source>
</evidence>
<keyword evidence="20" id="KW-1185">Reference proteome</keyword>
<dbReference type="NCBIfam" id="NF009536">
    <property type="entry name" value="PRK12901.1"/>
    <property type="match status" value="1"/>
</dbReference>
<evidence type="ECO:0000256" key="9">
    <source>
        <dbReference type="ARBA" id="ARBA00022927"/>
    </source>
</evidence>
<evidence type="ECO:0000256" key="8">
    <source>
        <dbReference type="ARBA" id="ARBA00022840"/>
    </source>
</evidence>
<dbReference type="GO" id="GO:0005886">
    <property type="term" value="C:plasma membrane"/>
    <property type="evidence" value="ECO:0007669"/>
    <property type="project" value="UniProtKB-SubCell"/>
</dbReference>
<dbReference type="SMART" id="SM00958">
    <property type="entry name" value="SecA_PP_bind"/>
    <property type="match status" value="1"/>
</dbReference>
<dbReference type="InterPro" id="IPR036266">
    <property type="entry name" value="SecA_Wing/Scaffold_sf"/>
</dbReference>
<keyword evidence="10 13" id="KW-1278">Translocase</keyword>
<comment type="catalytic activity">
    <reaction evidence="13">
        <text>ATP + H2O + cellular proteinSide 1 = ADP + phosphate + cellular proteinSide 2.</text>
        <dbReference type="EC" id="7.4.2.8"/>
    </reaction>
</comment>
<feature type="domain" description="SecA family profile" evidence="18">
    <location>
        <begin position="5"/>
        <end position="770"/>
    </location>
</feature>
<dbReference type="Proteomes" id="UP000256919">
    <property type="component" value="Unassembled WGS sequence"/>
</dbReference>
<dbReference type="InterPro" id="IPR011116">
    <property type="entry name" value="SecA_Wing/Scaffold"/>
</dbReference>
<evidence type="ECO:0000259" key="18">
    <source>
        <dbReference type="PROSITE" id="PS51196"/>
    </source>
</evidence>
<evidence type="ECO:0000256" key="13">
    <source>
        <dbReference type="HAMAP-Rule" id="MF_01382"/>
    </source>
</evidence>
<evidence type="ECO:0000256" key="12">
    <source>
        <dbReference type="ARBA" id="ARBA00023136"/>
    </source>
</evidence>
<comment type="similarity">
    <text evidence="2 13 14">Belongs to the SecA family.</text>
</comment>
<evidence type="ECO:0000313" key="19">
    <source>
        <dbReference type="EMBL" id="REE24434.1"/>
    </source>
</evidence>
<keyword evidence="6" id="KW-0997">Cell inner membrane</keyword>
<dbReference type="Gene3D" id="3.90.1440.10">
    <property type="entry name" value="SecA, preprotein cross-linking domain"/>
    <property type="match status" value="1"/>
</dbReference>
<keyword evidence="7 13" id="KW-0547">Nucleotide-binding</keyword>
<dbReference type="InterPro" id="IPR000185">
    <property type="entry name" value="SecA"/>
</dbReference>
<dbReference type="PANTHER" id="PTHR30612:SF0">
    <property type="entry name" value="CHLOROPLAST PROTEIN-TRANSPORTING ATPASE"/>
    <property type="match status" value="1"/>
</dbReference>
<evidence type="ECO:0000256" key="14">
    <source>
        <dbReference type="RuleBase" id="RU003874"/>
    </source>
</evidence>
<feature type="binding site" evidence="13">
    <location>
        <position position="177"/>
    </location>
    <ligand>
        <name>ATP</name>
        <dbReference type="ChEBI" id="CHEBI:30616"/>
    </ligand>
</feature>
<dbReference type="NCBIfam" id="TIGR00963">
    <property type="entry name" value="secA"/>
    <property type="match status" value="1"/>
</dbReference>
<dbReference type="GO" id="GO:0043952">
    <property type="term" value="P:protein transport by the Sec complex"/>
    <property type="evidence" value="ECO:0007669"/>
    <property type="project" value="TreeGrafter"/>
</dbReference>
<dbReference type="InterPro" id="IPR027417">
    <property type="entry name" value="P-loop_NTPase"/>
</dbReference>
<dbReference type="InterPro" id="IPR001650">
    <property type="entry name" value="Helicase_C-like"/>
</dbReference>
<keyword evidence="11 13" id="KW-0811">Translocation</keyword>
<evidence type="ECO:0000256" key="3">
    <source>
        <dbReference type="ARBA" id="ARBA00022448"/>
    </source>
</evidence>
<keyword evidence="12 13" id="KW-0472">Membrane</keyword>
<dbReference type="InterPro" id="IPR036670">
    <property type="entry name" value="SecA_X-link_sf"/>
</dbReference>
<dbReference type="PANTHER" id="PTHR30612">
    <property type="entry name" value="SECA INNER MEMBRANE COMPONENT OF SEC PROTEIN SECRETION SYSTEM"/>
    <property type="match status" value="1"/>
</dbReference>
<dbReference type="PROSITE" id="PS51192">
    <property type="entry name" value="HELICASE_ATP_BIND_1"/>
    <property type="match status" value="1"/>
</dbReference>
<dbReference type="GO" id="GO:0017038">
    <property type="term" value="P:protein import"/>
    <property type="evidence" value="ECO:0007669"/>
    <property type="project" value="InterPro"/>
</dbReference>
<dbReference type="InterPro" id="IPR014001">
    <property type="entry name" value="Helicase_ATP-bd"/>
</dbReference>
<comment type="subcellular location">
    <subcellularLocation>
        <location evidence="13">Cell membrane</location>
        <topology evidence="13">Peripheral membrane protein</topology>
        <orientation evidence="13">Cytoplasmic side</orientation>
    </subcellularLocation>
    <subcellularLocation>
        <location evidence="1 13">Cytoplasm</location>
    </subcellularLocation>
    <text evidence="13">Distribution is 50-50.</text>
</comment>
<dbReference type="Pfam" id="PF21090">
    <property type="entry name" value="P-loop_SecA"/>
    <property type="match status" value="1"/>
</dbReference>
<dbReference type="GO" id="GO:0006605">
    <property type="term" value="P:protein targeting"/>
    <property type="evidence" value="ECO:0007669"/>
    <property type="project" value="UniProtKB-UniRule"/>
</dbReference>
<keyword evidence="8 13" id="KW-0067">ATP-binding</keyword>
<gene>
    <name evidence="13" type="primary">secA</name>
    <name evidence="19" type="ORF">DFQ09_104205</name>
</gene>
<dbReference type="Pfam" id="PF01043">
    <property type="entry name" value="SecA_PP_bind"/>
    <property type="match status" value="1"/>
</dbReference>
<dbReference type="GO" id="GO:0065002">
    <property type="term" value="P:intracellular protein transmembrane transport"/>
    <property type="evidence" value="ECO:0007669"/>
    <property type="project" value="UniProtKB-UniRule"/>
</dbReference>
<organism evidence="19 20">
    <name type="scientific">Winogradskyella pacifica</name>
    <dbReference type="NCBI Taxonomy" id="664642"/>
    <lineage>
        <taxon>Bacteria</taxon>
        <taxon>Pseudomonadati</taxon>
        <taxon>Bacteroidota</taxon>
        <taxon>Flavobacteriia</taxon>
        <taxon>Flavobacteriales</taxon>
        <taxon>Flavobacteriaceae</taxon>
        <taxon>Winogradskyella</taxon>
    </lineage>
</organism>
<dbReference type="SUPFAM" id="SSF81886">
    <property type="entry name" value="Helical scaffold and wing domains of SecA"/>
    <property type="match status" value="1"/>
</dbReference>
<feature type="binding site" evidence="13">
    <location>
        <position position="692"/>
    </location>
    <ligand>
        <name>ATP</name>
        <dbReference type="ChEBI" id="CHEBI:30616"/>
    </ligand>
</feature>
<dbReference type="InterPro" id="IPR044722">
    <property type="entry name" value="SecA_SF2_C"/>
</dbReference>
<reference evidence="19 20" key="1">
    <citation type="submission" date="2018-07" db="EMBL/GenBank/DDBJ databases">
        <title>Genomic Encyclopedia of Type Strains, Phase III (KMG-III): the genomes of soil and plant-associated and newly described type strains.</title>
        <authorList>
            <person name="Whitman W."/>
        </authorList>
    </citation>
    <scope>NUCLEOTIDE SEQUENCE [LARGE SCALE GENOMIC DNA]</scope>
    <source>
        <strain evidence="19 20">CECT 7948</strain>
    </source>
</reference>
<feature type="region of interest" description="Disordered" evidence="15">
    <location>
        <begin position="1036"/>
        <end position="1069"/>
    </location>
</feature>
<dbReference type="SMART" id="SM00957">
    <property type="entry name" value="SecA_DEAD"/>
    <property type="match status" value="1"/>
</dbReference>
<dbReference type="Gene3D" id="1.10.3060.10">
    <property type="entry name" value="Helical scaffold and wing domains of SecA"/>
    <property type="match status" value="1"/>
</dbReference>
<evidence type="ECO:0000256" key="10">
    <source>
        <dbReference type="ARBA" id="ARBA00022967"/>
    </source>
</evidence>
<feature type="domain" description="Helicase C-terminal" evidence="17">
    <location>
        <begin position="602"/>
        <end position="786"/>
    </location>
</feature>
<dbReference type="PROSITE" id="PS51196">
    <property type="entry name" value="SECA_MOTOR_DEAD"/>
    <property type="match status" value="1"/>
</dbReference>
<dbReference type="EC" id="7.4.2.8" evidence="13"/>
<evidence type="ECO:0000256" key="11">
    <source>
        <dbReference type="ARBA" id="ARBA00023010"/>
    </source>
</evidence>
<dbReference type="OrthoDB" id="9805579at2"/>
<comment type="subunit">
    <text evidence="13">Monomer and homodimer. Part of the essential Sec protein translocation apparatus which comprises SecA, SecYEG and auxiliary proteins SecDF. Other proteins may also be involved.</text>
</comment>
<keyword evidence="9 13" id="KW-0653">Protein transport</keyword>
<dbReference type="RefSeq" id="WP_115810089.1">
    <property type="nucleotide sequence ID" value="NZ_QREI01000004.1"/>
</dbReference>
<comment type="function">
    <text evidence="13">Part of the Sec protein translocase complex. Interacts with the SecYEG preprotein conducting channel. Has a central role in coupling the hydrolysis of ATP to the transfer of proteins into and across the cell membrane, serving as an ATP-driven molecular motor driving the stepwise translocation of polypeptide chains across the membrane.</text>
</comment>
<name>A0A3D9N118_9FLAO</name>
<dbReference type="InterPro" id="IPR011115">
    <property type="entry name" value="SecA_DEAD"/>
</dbReference>
<dbReference type="EMBL" id="QREI01000004">
    <property type="protein sequence ID" value="REE24434.1"/>
    <property type="molecule type" value="Genomic_DNA"/>
</dbReference>
<dbReference type="InterPro" id="IPR014018">
    <property type="entry name" value="SecA_motor_DEAD"/>
</dbReference>
<dbReference type="InterPro" id="IPR011130">
    <property type="entry name" value="SecA_preprotein_X-link_dom"/>
</dbReference>
<dbReference type="GO" id="GO:0008564">
    <property type="term" value="F:protein-exporting ATPase activity"/>
    <property type="evidence" value="ECO:0007669"/>
    <property type="project" value="UniProtKB-EC"/>
</dbReference>
<evidence type="ECO:0000313" key="20">
    <source>
        <dbReference type="Proteomes" id="UP000256919"/>
    </source>
</evidence>
<sequence>MTFLDKVLKVFVGDKSKQDVSSIKPIVEKIKTFEKALEALSHDELRAKTAEFKAKIAEARKPLQTKKDELLDKAKITEDIDEREDMYLEVDKIDDEIYDITEGVLNDILPEAFAVVKETAKRFVHNTQIPVTANAFDREISGAHDYVTLEGDQAVWANSWDAAGKPITWDMIHYDVQLIGGIAMHQGKIAEMQTGEGKTLVATLPVYLNALAEKGVHLVTVNDYLAKRDSAWMAPIFQFHGMSIDCIDYHQPNSDARRKAYNADITYGTNNEFGFDYLRDNMAHSPDDLVQRPHHYAIVDEVDSVLVDDARTPLIISGPVPRGEEHEFDALKPKVNAIEEVQRKYLVGVLAEAKKLIAAGDTKEGGFQLLRAYRGIPKNKALIKYLSEEGVKQLLQKTENHYMQDNNREMPLVDAELYYVIDEKNNQVELSDKGVEFLSGKDDPDFFVMPEMGIEIAKIESKGLSSEEEADLKEDLFRDFNVKSERIHTLNQLLKAYALFEKDNQYVVMDNKVMIVDEQTGRIMDGRRYSDGLHQAIEAKENVKIEAATQTFATVTLQNYFRMYRKLSGMTGTAVTEAGELWEIYKLDVVEIPTNRPIARDDRDDLVYKTKREKYNAVIDEVVSLSNAGRPVLIGTTNVEISELLGKMLSIRKIDHNVLNAKQHKKEADIVAQAGNAGQVTIATNMAGRGTDIKLSDEVKKAGGLAIVGTERHDSRRVDRQLRGRAGRQGDPGSSQFYVSLEDNLMRLFGSERIAKMMDRMGLKEGEVIQHGMISKSIERAQKKVEENNFGVRKRLLEYDDVMNAQREVIYKRRRNALHGERLRVDLANMIFDTSEGIAETNKNANDFKNFEFELIRYFSMESPISESEFGKMNATDIAGTIYKAAFKHYREKMQRAADLAFPVIENVYDTQRDKFKRIVVPFTDGVKNLQVVTDLEKAYETKGKQLINDFEKNITLAIVDDAWKVHLRKMDELKQSVQLAVHEQKDPLLIYKFESFELFKTMIDLVNKDVISFLFKGEIPQETANTIQEARVRKQEKLETQKDDIPNLDERASQNRQAGEGASRQQQQVVETIVRDQPKIGRNDKVTIKHVMSGEAKDVKYKQAIPLIEKGEWVIVE</sequence>
<accession>A0A3D9N118</accession>
<feature type="domain" description="Helicase ATP-binding" evidence="16">
    <location>
        <begin position="179"/>
        <end position="338"/>
    </location>
</feature>
<dbReference type="InterPro" id="IPR020937">
    <property type="entry name" value="SecA_CS"/>
</dbReference>
<evidence type="ECO:0000256" key="5">
    <source>
        <dbReference type="ARBA" id="ARBA00022490"/>
    </source>
</evidence>
<proteinExistence type="inferred from homology"/>
<dbReference type="FunFam" id="3.40.50.300:FF:000246">
    <property type="entry name" value="Preprotein translocase subunit SecA"/>
    <property type="match status" value="1"/>
</dbReference>
<dbReference type="FunFam" id="3.40.50.300:FF:000694">
    <property type="entry name" value="Preprotein translocase subunit SecA"/>
    <property type="match status" value="1"/>
</dbReference>
<dbReference type="AlphaFoldDB" id="A0A3D9N118"/>
<dbReference type="Pfam" id="PF07516">
    <property type="entry name" value="SecA_SW"/>
    <property type="match status" value="1"/>
</dbReference>
<feature type="compositionally biased region" description="Basic and acidic residues" evidence="15">
    <location>
        <begin position="1036"/>
        <end position="1054"/>
    </location>
</feature>
<dbReference type="PROSITE" id="PS51194">
    <property type="entry name" value="HELICASE_CTER"/>
    <property type="match status" value="1"/>
</dbReference>
<evidence type="ECO:0000256" key="1">
    <source>
        <dbReference type="ARBA" id="ARBA00004496"/>
    </source>
</evidence>
<feature type="binding site" evidence="13">
    <location>
        <begin position="195"/>
        <end position="199"/>
    </location>
    <ligand>
        <name>ATP</name>
        <dbReference type="ChEBI" id="CHEBI:30616"/>
    </ligand>
</feature>
<evidence type="ECO:0000259" key="16">
    <source>
        <dbReference type="PROSITE" id="PS51192"/>
    </source>
</evidence>
<dbReference type="Gene3D" id="3.40.50.300">
    <property type="entry name" value="P-loop containing nucleotide triphosphate hydrolases"/>
    <property type="match status" value="2"/>
</dbReference>
<keyword evidence="5 13" id="KW-0963">Cytoplasm</keyword>
<dbReference type="SUPFAM" id="SSF52540">
    <property type="entry name" value="P-loop containing nucleoside triphosphate hydrolases"/>
    <property type="match status" value="2"/>
</dbReference>
<keyword evidence="4 13" id="KW-1003">Cell membrane</keyword>
<dbReference type="PROSITE" id="PS01312">
    <property type="entry name" value="SECA"/>
    <property type="match status" value="1"/>
</dbReference>